<dbReference type="Proteomes" id="UP001374952">
    <property type="component" value="Unassembled WGS sequence"/>
</dbReference>
<comment type="caution">
    <text evidence="1">The sequence shown here is derived from an EMBL/GenBank/DDBJ whole genome shotgun (WGS) entry which is preliminary data.</text>
</comment>
<feature type="non-terminal residue" evidence="1">
    <location>
        <position position="1"/>
    </location>
</feature>
<organism evidence="1 2">
    <name type="scientific">Pseudoalteromonas undina</name>
    <dbReference type="NCBI Taxonomy" id="43660"/>
    <lineage>
        <taxon>Bacteria</taxon>
        <taxon>Pseudomonadati</taxon>
        <taxon>Pseudomonadota</taxon>
        <taxon>Gammaproteobacteria</taxon>
        <taxon>Alteromonadales</taxon>
        <taxon>Pseudoalteromonadaceae</taxon>
        <taxon>Pseudoalteromonas</taxon>
    </lineage>
</organism>
<evidence type="ECO:0000313" key="2">
    <source>
        <dbReference type="Proteomes" id="UP001374952"/>
    </source>
</evidence>
<protein>
    <submittedName>
        <fullName evidence="1">Uncharacterized protein</fullName>
    </submittedName>
</protein>
<feature type="non-terminal residue" evidence="1">
    <location>
        <position position="68"/>
    </location>
</feature>
<reference evidence="1" key="1">
    <citation type="submission" date="2024-02" db="EMBL/GenBank/DDBJ databases">
        <title>Bacteria isolated from the canopy kelp, Nereocystis luetkeana.</title>
        <authorList>
            <person name="Pfister C.A."/>
            <person name="Younker I.T."/>
            <person name="Light S.H."/>
        </authorList>
    </citation>
    <scope>NUCLEOTIDE SEQUENCE</scope>
    <source>
        <strain evidence="1">TN.2.01</strain>
    </source>
</reference>
<accession>A0ACC6RA12</accession>
<dbReference type="EMBL" id="JBAKAX010000381">
    <property type="protein sequence ID" value="MEL0606665.1"/>
    <property type="molecule type" value="Genomic_DNA"/>
</dbReference>
<gene>
    <name evidence="1" type="ORF">V6250_21400</name>
</gene>
<sequence length="68" mass="7792">AWVQNPVSYSIVQDMVAIRANKSVIDSMFLFALLRSRKAQKSILNMHVGTMIPQFKKGDFSKLYFDIP</sequence>
<keyword evidence="2" id="KW-1185">Reference proteome</keyword>
<evidence type="ECO:0000313" key="1">
    <source>
        <dbReference type="EMBL" id="MEL0606665.1"/>
    </source>
</evidence>
<name>A0ACC6RA12_9GAMM</name>
<proteinExistence type="predicted"/>